<dbReference type="Proteomes" id="UP000740926">
    <property type="component" value="Unassembled WGS sequence"/>
</dbReference>
<organism evidence="1 2">
    <name type="scientific">Rhizopus delemar</name>
    <dbReference type="NCBI Taxonomy" id="936053"/>
    <lineage>
        <taxon>Eukaryota</taxon>
        <taxon>Fungi</taxon>
        <taxon>Fungi incertae sedis</taxon>
        <taxon>Mucoromycota</taxon>
        <taxon>Mucoromycotina</taxon>
        <taxon>Mucoromycetes</taxon>
        <taxon>Mucorales</taxon>
        <taxon>Mucorineae</taxon>
        <taxon>Rhizopodaceae</taxon>
        <taxon>Rhizopus</taxon>
    </lineage>
</organism>
<gene>
    <name evidence="1" type="ORF">G6F50_015101</name>
</gene>
<evidence type="ECO:0000313" key="1">
    <source>
        <dbReference type="EMBL" id="KAG1536286.1"/>
    </source>
</evidence>
<comment type="caution">
    <text evidence="1">The sequence shown here is derived from an EMBL/GenBank/DDBJ whole genome shotgun (WGS) entry which is preliminary data.</text>
</comment>
<name>A0A9P6XZZ6_9FUNG</name>
<dbReference type="EMBL" id="JAANIU010007943">
    <property type="protein sequence ID" value="KAG1536286.1"/>
    <property type="molecule type" value="Genomic_DNA"/>
</dbReference>
<reference evidence="1 2" key="1">
    <citation type="journal article" date="2020" name="Microb. Genom.">
        <title>Genetic diversity of clinical and environmental Mucorales isolates obtained from an investigation of mucormycosis cases among solid organ transplant recipients.</title>
        <authorList>
            <person name="Nguyen M.H."/>
            <person name="Kaul D."/>
            <person name="Muto C."/>
            <person name="Cheng S.J."/>
            <person name="Richter R.A."/>
            <person name="Bruno V.M."/>
            <person name="Liu G."/>
            <person name="Beyhan S."/>
            <person name="Sundermann A.J."/>
            <person name="Mounaud S."/>
            <person name="Pasculle A.W."/>
            <person name="Nierman W.C."/>
            <person name="Driscoll E."/>
            <person name="Cumbie R."/>
            <person name="Clancy C.J."/>
            <person name="Dupont C.L."/>
        </authorList>
    </citation>
    <scope>NUCLEOTIDE SEQUENCE [LARGE SCALE GENOMIC DNA]</scope>
    <source>
        <strain evidence="1 2">GL24</strain>
    </source>
</reference>
<protein>
    <submittedName>
        <fullName evidence="1">Uncharacterized protein</fullName>
    </submittedName>
</protein>
<sequence length="150" mass="16105">MRTAMGRPSRNRKSWRGRQSATAWPTCAGAWCAVACASAARCPKASRWGCRPVSIRAARWTTSTATKPVARARWGAWSIATIWMRSAGAASACVASTCRNCCAMLPSACAGRARRCACWTWLPAMAATCWKRWARANSAPIASCCVISAT</sequence>
<accession>A0A9P6XZZ6</accession>
<keyword evidence="2" id="KW-1185">Reference proteome</keyword>
<dbReference type="AlphaFoldDB" id="A0A9P6XZZ6"/>
<proteinExistence type="predicted"/>
<evidence type="ECO:0000313" key="2">
    <source>
        <dbReference type="Proteomes" id="UP000740926"/>
    </source>
</evidence>